<dbReference type="GO" id="GO:0046872">
    <property type="term" value="F:metal ion binding"/>
    <property type="evidence" value="ECO:0007669"/>
    <property type="project" value="UniProtKB-KW"/>
</dbReference>
<feature type="compositionally biased region" description="Pro residues" evidence="5">
    <location>
        <begin position="68"/>
        <end position="82"/>
    </location>
</feature>
<feature type="region of interest" description="Disordered" evidence="5">
    <location>
        <begin position="61"/>
        <end position="82"/>
    </location>
</feature>
<dbReference type="Proteomes" id="UP000669179">
    <property type="component" value="Unassembled WGS sequence"/>
</dbReference>
<keyword evidence="4" id="KW-0411">Iron-sulfur</keyword>
<keyword evidence="1" id="KW-0001">2Fe-2S</keyword>
<dbReference type="GO" id="GO:0016705">
    <property type="term" value="F:oxidoreductase activity, acting on paired donors, with incorporation or reduction of molecular oxygen"/>
    <property type="evidence" value="ECO:0007669"/>
    <property type="project" value="UniProtKB-ARBA"/>
</dbReference>
<gene>
    <name evidence="7" type="ORF">J4573_15865</name>
</gene>
<keyword evidence="8" id="KW-1185">Reference proteome</keyword>
<evidence type="ECO:0000256" key="4">
    <source>
        <dbReference type="ARBA" id="ARBA00023014"/>
    </source>
</evidence>
<dbReference type="PROSITE" id="PS51296">
    <property type="entry name" value="RIESKE"/>
    <property type="match status" value="1"/>
</dbReference>
<dbReference type="EMBL" id="JAGEOJ010000006">
    <property type="protein sequence ID" value="MBO2448580.1"/>
    <property type="molecule type" value="Genomic_DNA"/>
</dbReference>
<keyword evidence="2" id="KW-0479">Metal-binding</keyword>
<dbReference type="GO" id="GO:0051537">
    <property type="term" value="F:2 iron, 2 sulfur cluster binding"/>
    <property type="evidence" value="ECO:0007669"/>
    <property type="project" value="UniProtKB-KW"/>
</dbReference>
<proteinExistence type="predicted"/>
<feature type="domain" description="Rieske" evidence="6">
    <location>
        <begin position="1"/>
        <end position="73"/>
    </location>
</feature>
<sequence>MTASPVRLSDGRLVVRHGTSEYEIPEHCPHLGAPLDQAYLNGPFLRCAWHGATFDVRTGERLRGPACPNLPTPGPNLPTPGK</sequence>
<evidence type="ECO:0000256" key="1">
    <source>
        <dbReference type="ARBA" id="ARBA00022714"/>
    </source>
</evidence>
<dbReference type="AlphaFoldDB" id="A0A939P9T4"/>
<protein>
    <submittedName>
        <fullName evidence="7">Rieske (2Fe-2S) protein</fullName>
    </submittedName>
</protein>
<organism evidence="7 8">
    <name type="scientific">Actinomadura barringtoniae</name>
    <dbReference type="NCBI Taxonomy" id="1427535"/>
    <lineage>
        <taxon>Bacteria</taxon>
        <taxon>Bacillati</taxon>
        <taxon>Actinomycetota</taxon>
        <taxon>Actinomycetes</taxon>
        <taxon>Streptosporangiales</taxon>
        <taxon>Thermomonosporaceae</taxon>
        <taxon>Actinomadura</taxon>
    </lineage>
</organism>
<dbReference type="GO" id="GO:0004497">
    <property type="term" value="F:monooxygenase activity"/>
    <property type="evidence" value="ECO:0007669"/>
    <property type="project" value="UniProtKB-ARBA"/>
</dbReference>
<name>A0A939P9T4_9ACTN</name>
<dbReference type="RefSeq" id="WP_208256249.1">
    <property type="nucleotide sequence ID" value="NZ_JAGEOJ010000006.1"/>
</dbReference>
<evidence type="ECO:0000256" key="2">
    <source>
        <dbReference type="ARBA" id="ARBA00022723"/>
    </source>
</evidence>
<evidence type="ECO:0000256" key="5">
    <source>
        <dbReference type="SAM" id="MobiDB-lite"/>
    </source>
</evidence>
<dbReference type="CDD" id="cd03467">
    <property type="entry name" value="Rieske"/>
    <property type="match status" value="1"/>
</dbReference>
<dbReference type="Gene3D" id="2.102.10.10">
    <property type="entry name" value="Rieske [2Fe-2S] iron-sulphur domain"/>
    <property type="match status" value="1"/>
</dbReference>
<dbReference type="InterPro" id="IPR017941">
    <property type="entry name" value="Rieske_2Fe-2S"/>
</dbReference>
<comment type="caution">
    <text evidence="7">The sequence shown here is derived from an EMBL/GenBank/DDBJ whole genome shotgun (WGS) entry which is preliminary data.</text>
</comment>
<reference evidence="7" key="1">
    <citation type="submission" date="2021-03" db="EMBL/GenBank/DDBJ databases">
        <authorList>
            <person name="Kanchanasin P."/>
            <person name="Saeng-In P."/>
            <person name="Phongsopitanun W."/>
            <person name="Yuki M."/>
            <person name="Kudo T."/>
            <person name="Ohkuma M."/>
            <person name="Tanasupawat S."/>
        </authorList>
    </citation>
    <scope>NUCLEOTIDE SEQUENCE</scope>
    <source>
        <strain evidence="7">GKU 128</strain>
    </source>
</reference>
<dbReference type="InterPro" id="IPR036922">
    <property type="entry name" value="Rieske_2Fe-2S_sf"/>
</dbReference>
<evidence type="ECO:0000256" key="3">
    <source>
        <dbReference type="ARBA" id="ARBA00023004"/>
    </source>
</evidence>
<dbReference type="Pfam" id="PF00355">
    <property type="entry name" value="Rieske"/>
    <property type="match status" value="1"/>
</dbReference>
<evidence type="ECO:0000259" key="6">
    <source>
        <dbReference type="PROSITE" id="PS51296"/>
    </source>
</evidence>
<evidence type="ECO:0000313" key="7">
    <source>
        <dbReference type="EMBL" id="MBO2448580.1"/>
    </source>
</evidence>
<keyword evidence="3" id="KW-0408">Iron</keyword>
<evidence type="ECO:0000313" key="8">
    <source>
        <dbReference type="Proteomes" id="UP000669179"/>
    </source>
</evidence>
<dbReference type="SUPFAM" id="SSF50022">
    <property type="entry name" value="ISP domain"/>
    <property type="match status" value="1"/>
</dbReference>
<accession>A0A939P9T4</accession>